<dbReference type="GO" id="GO:0005737">
    <property type="term" value="C:cytoplasm"/>
    <property type="evidence" value="ECO:0007669"/>
    <property type="project" value="TreeGrafter"/>
</dbReference>
<proteinExistence type="inferred from homology"/>
<dbReference type="GO" id="GO:0007015">
    <property type="term" value="P:actin filament organization"/>
    <property type="evidence" value="ECO:0007669"/>
    <property type="project" value="TreeGrafter"/>
</dbReference>
<evidence type="ECO:0000313" key="6">
    <source>
        <dbReference type="Proteomes" id="UP000030673"/>
    </source>
</evidence>
<feature type="signal peptide" evidence="3">
    <location>
        <begin position="1"/>
        <end position="20"/>
    </location>
</feature>
<dbReference type="Pfam" id="PF08603">
    <property type="entry name" value="CAP_C"/>
    <property type="match status" value="1"/>
</dbReference>
<reference evidence="5 6" key="1">
    <citation type="submission" date="2013-02" db="EMBL/GenBank/DDBJ databases">
        <title>The Genome Sequence of Plasmodium falciparum NF54.</title>
        <authorList>
            <consortium name="The Broad Institute Genome Sequencing Platform"/>
            <consortium name="The Broad Institute Genome Sequencing Center for Infectious Disease"/>
            <person name="Neafsey D."/>
            <person name="Cheeseman I."/>
            <person name="Volkman S."/>
            <person name="Adams J."/>
            <person name="Walker B."/>
            <person name="Young S.K."/>
            <person name="Zeng Q."/>
            <person name="Gargeya S."/>
            <person name="Fitzgerald M."/>
            <person name="Haas B."/>
            <person name="Abouelleil A."/>
            <person name="Alvarado L."/>
            <person name="Arachchi H.M."/>
            <person name="Berlin A.M."/>
            <person name="Chapman S.B."/>
            <person name="Dewar J."/>
            <person name="Goldberg J."/>
            <person name="Griggs A."/>
            <person name="Gujja S."/>
            <person name="Hansen M."/>
            <person name="Howarth C."/>
            <person name="Imamovic A."/>
            <person name="Larimer J."/>
            <person name="McCowan C."/>
            <person name="Murphy C."/>
            <person name="Neiman D."/>
            <person name="Pearson M."/>
            <person name="Priest M."/>
            <person name="Roberts A."/>
            <person name="Saif S."/>
            <person name="Shea T."/>
            <person name="Sisk P."/>
            <person name="Sykes S."/>
            <person name="Wortman J."/>
            <person name="Nusbaum C."/>
            <person name="Birren B."/>
        </authorList>
    </citation>
    <scope>NUCLEOTIDE SEQUENCE [LARGE SCALE GENOMIC DNA]</scope>
    <source>
        <strain evidence="5 6">NF54</strain>
    </source>
</reference>
<dbReference type="GO" id="GO:0019933">
    <property type="term" value="P:cAMP-mediated signaling"/>
    <property type="evidence" value="ECO:0007669"/>
    <property type="project" value="TreeGrafter"/>
</dbReference>
<organism evidence="5 6">
    <name type="scientific">Plasmodium falciparum (isolate NF54)</name>
    <dbReference type="NCBI Taxonomy" id="5843"/>
    <lineage>
        <taxon>Eukaryota</taxon>
        <taxon>Sar</taxon>
        <taxon>Alveolata</taxon>
        <taxon>Apicomplexa</taxon>
        <taxon>Aconoidasida</taxon>
        <taxon>Haemosporida</taxon>
        <taxon>Plasmodiidae</taxon>
        <taxon>Plasmodium</taxon>
        <taxon>Plasmodium (Laverania)</taxon>
    </lineage>
</organism>
<dbReference type="Gene3D" id="2.160.20.70">
    <property type="match status" value="1"/>
</dbReference>
<dbReference type="SMART" id="SM00673">
    <property type="entry name" value="CARP"/>
    <property type="match status" value="2"/>
</dbReference>
<keyword evidence="6" id="KW-1185">Reference proteome</keyword>
<dbReference type="SUPFAM" id="SSF69340">
    <property type="entry name" value="C-terminal domain of adenylylcyclase associated protein"/>
    <property type="match status" value="1"/>
</dbReference>
<evidence type="ECO:0000256" key="3">
    <source>
        <dbReference type="SAM" id="SignalP"/>
    </source>
</evidence>
<keyword evidence="2" id="KW-1133">Transmembrane helix</keyword>
<keyword evidence="2" id="KW-0472">Membrane</keyword>
<sequence>MRLWLIVCFLFLLSNNFIWAKQDDEVRKNKRYMLRKKFKNKKIHIMENEPNKIFLQVQSKHIYDPTGVFRDMHNFALGASTIYFSRLMWGAIIFVIMFILVSIIGIQLKDDQWDVINYKDGKIVKLSQVELNNAVNIYNCENTTFVIENNKFKSLQIEKCVKCNVVLNNLISSIEIINSKKVKIQVLGKSSSISIDKCTGVEFYLSKENVECEFTTALSSEMNIHIQGQDEEWTEITIPEQFQHHLENGKLTTRVSDLYKF</sequence>
<dbReference type="InterPro" id="IPR016098">
    <property type="entry name" value="CAP/MinC_C"/>
</dbReference>
<evidence type="ECO:0000259" key="4">
    <source>
        <dbReference type="PROSITE" id="PS51329"/>
    </source>
</evidence>
<dbReference type="AlphaFoldDB" id="W7K2F2"/>
<evidence type="ECO:0000313" key="5">
    <source>
        <dbReference type="EMBL" id="EWC91081.1"/>
    </source>
</evidence>
<dbReference type="PROSITE" id="PS51329">
    <property type="entry name" value="C_CAP_COFACTOR_C"/>
    <property type="match status" value="1"/>
</dbReference>
<feature type="chain" id="PRO_5004897206" description="C-CAP/cofactor C-like domain-containing protein" evidence="3">
    <location>
        <begin position="21"/>
        <end position="261"/>
    </location>
</feature>
<evidence type="ECO:0000256" key="1">
    <source>
        <dbReference type="ARBA" id="ARBA00007659"/>
    </source>
</evidence>
<feature type="transmembrane region" description="Helical" evidence="2">
    <location>
        <begin position="87"/>
        <end position="106"/>
    </location>
</feature>
<accession>W7K2F2</accession>
<keyword evidence="2" id="KW-0812">Transmembrane</keyword>
<dbReference type="InterPro" id="IPR017901">
    <property type="entry name" value="C-CAP_CF_C-like"/>
</dbReference>
<comment type="similarity">
    <text evidence="1">Belongs to the CAP family.</text>
</comment>
<dbReference type="PANTHER" id="PTHR10652:SF0">
    <property type="entry name" value="ADENYLYL CYCLASE-ASSOCIATED PROTEIN"/>
    <property type="match status" value="1"/>
</dbReference>
<evidence type="ECO:0000256" key="2">
    <source>
        <dbReference type="SAM" id="Phobius"/>
    </source>
</evidence>
<dbReference type="InterPro" id="IPR013912">
    <property type="entry name" value="Adenylate_cyclase-assoc_CAP_C"/>
</dbReference>
<feature type="domain" description="C-CAP/cofactor C-like" evidence="4">
    <location>
        <begin position="105"/>
        <end position="238"/>
    </location>
</feature>
<protein>
    <recommendedName>
        <fullName evidence="4">C-CAP/cofactor C-like domain-containing protein</fullName>
    </recommendedName>
</protein>
<dbReference type="GO" id="GO:0008179">
    <property type="term" value="F:adenylate cyclase binding"/>
    <property type="evidence" value="ECO:0007669"/>
    <property type="project" value="TreeGrafter"/>
</dbReference>
<dbReference type="GO" id="GO:0003779">
    <property type="term" value="F:actin binding"/>
    <property type="evidence" value="ECO:0007669"/>
    <property type="project" value="InterPro"/>
</dbReference>
<dbReference type="InterPro" id="IPR001837">
    <property type="entry name" value="Adenylate_cyclase-assoc_CAP"/>
</dbReference>
<dbReference type="InterPro" id="IPR006599">
    <property type="entry name" value="CARP_motif"/>
</dbReference>
<keyword evidence="3" id="KW-0732">Signal</keyword>
<name>W7K2F2_PLAFO</name>
<dbReference type="InterPro" id="IPR036223">
    <property type="entry name" value="CAP_C_sf"/>
</dbReference>
<dbReference type="OMA" id="PIVPYAN"/>
<dbReference type="Proteomes" id="UP000030673">
    <property type="component" value="Unassembled WGS sequence"/>
</dbReference>
<dbReference type="PANTHER" id="PTHR10652">
    <property type="entry name" value="ADENYLYL CYCLASE-ASSOCIATED PROTEIN"/>
    <property type="match status" value="1"/>
</dbReference>
<dbReference type="EMBL" id="KE123717">
    <property type="protein sequence ID" value="EWC91081.1"/>
    <property type="molecule type" value="Genomic_DNA"/>
</dbReference>
<gene>
    <name evidence="5" type="ORF">PFNF54_00048</name>
</gene>